<dbReference type="Proteomes" id="UP000283433">
    <property type="component" value="Unassembled WGS sequence"/>
</dbReference>
<gene>
    <name evidence="1" type="ORF">BCY91_06765</name>
</gene>
<evidence type="ECO:0000313" key="2">
    <source>
        <dbReference type="Proteomes" id="UP000283433"/>
    </source>
</evidence>
<dbReference type="EMBL" id="MBTA01000025">
    <property type="protein sequence ID" value="RKD15209.1"/>
    <property type="molecule type" value="Genomic_DNA"/>
</dbReference>
<organism evidence="1 2">
    <name type="scientific">Pelobium manganitolerans</name>
    <dbReference type="NCBI Taxonomy" id="1842495"/>
    <lineage>
        <taxon>Bacteria</taxon>
        <taxon>Pseudomonadati</taxon>
        <taxon>Bacteroidota</taxon>
        <taxon>Sphingobacteriia</taxon>
        <taxon>Sphingobacteriales</taxon>
        <taxon>Sphingobacteriaceae</taxon>
        <taxon>Pelobium</taxon>
    </lineage>
</organism>
<comment type="caution">
    <text evidence="1">The sequence shown here is derived from an EMBL/GenBank/DDBJ whole genome shotgun (WGS) entry which is preliminary data.</text>
</comment>
<protein>
    <submittedName>
        <fullName evidence="1">Uncharacterized protein</fullName>
    </submittedName>
</protein>
<keyword evidence="2" id="KW-1185">Reference proteome</keyword>
<evidence type="ECO:0000313" key="1">
    <source>
        <dbReference type="EMBL" id="RKD15209.1"/>
    </source>
</evidence>
<accession>A0A419S511</accession>
<dbReference type="AlphaFoldDB" id="A0A419S511"/>
<name>A0A419S511_9SPHI</name>
<proteinExistence type="predicted"/>
<reference evidence="1 2" key="1">
    <citation type="submission" date="2016-07" db="EMBL/GenBank/DDBJ databases">
        <title>Genome of Pelobium manganitolerans.</title>
        <authorList>
            <person name="Wu S."/>
            <person name="Wang G."/>
        </authorList>
    </citation>
    <scope>NUCLEOTIDE SEQUENCE [LARGE SCALE GENOMIC DNA]</scope>
    <source>
        <strain evidence="1 2">YS-25</strain>
    </source>
</reference>
<sequence length="61" mass="7005">MRLIWLLIEAKKLSGGLARQGFEAKKYYPERSVGVEIFLSKPEGLDLFCRRGLTLPQQKPK</sequence>